<dbReference type="Pfam" id="PF01590">
    <property type="entry name" value="GAF"/>
    <property type="match status" value="1"/>
</dbReference>
<dbReference type="SUPFAM" id="SSF55073">
    <property type="entry name" value="Nucleotide cyclase"/>
    <property type="match status" value="1"/>
</dbReference>
<evidence type="ECO:0000256" key="1">
    <source>
        <dbReference type="ARBA" id="ARBA00022543"/>
    </source>
</evidence>
<evidence type="ECO:0000313" key="9">
    <source>
        <dbReference type="Proteomes" id="UP000605427"/>
    </source>
</evidence>
<dbReference type="SMART" id="SM00065">
    <property type="entry name" value="GAF"/>
    <property type="match status" value="1"/>
</dbReference>
<dbReference type="InterPro" id="IPR013654">
    <property type="entry name" value="PAS_2"/>
</dbReference>
<evidence type="ECO:0000259" key="6">
    <source>
        <dbReference type="PROSITE" id="PS50112"/>
    </source>
</evidence>
<evidence type="ECO:0008006" key="10">
    <source>
        <dbReference type="Google" id="ProtNLM"/>
    </source>
</evidence>
<reference evidence="9" key="1">
    <citation type="journal article" date="2019" name="Int. J. Syst. Evol. Microbiol.">
        <title>The Global Catalogue of Microorganisms (GCM) 10K type strain sequencing project: providing services to taxonomists for standard genome sequencing and annotation.</title>
        <authorList>
            <consortium name="The Broad Institute Genomics Platform"/>
            <consortium name="The Broad Institute Genome Sequencing Center for Infectious Disease"/>
            <person name="Wu L."/>
            <person name="Ma J."/>
        </authorList>
    </citation>
    <scope>NUCLEOTIDE SEQUENCE [LARGE SCALE GENOMIC DNA]</scope>
    <source>
        <strain evidence="9">CCM 8702</strain>
    </source>
</reference>
<evidence type="ECO:0000256" key="3">
    <source>
        <dbReference type="ARBA" id="ARBA00022991"/>
    </source>
</evidence>
<organism evidence="8 9">
    <name type="scientific">Saccharibacillus endophyticus</name>
    <dbReference type="NCBI Taxonomy" id="2060666"/>
    <lineage>
        <taxon>Bacteria</taxon>
        <taxon>Bacillati</taxon>
        <taxon>Bacillota</taxon>
        <taxon>Bacilli</taxon>
        <taxon>Bacillales</taxon>
        <taxon>Paenibacillaceae</taxon>
        <taxon>Saccharibacillus</taxon>
    </lineage>
</organism>
<dbReference type="NCBIfam" id="TIGR00229">
    <property type="entry name" value="sensory_box"/>
    <property type="match status" value="1"/>
</dbReference>
<proteinExistence type="predicted"/>
<keyword evidence="1" id="KW-0600">Photoreceptor protein</keyword>
<dbReference type="InterPro" id="IPR029787">
    <property type="entry name" value="Nucleotide_cyclase"/>
</dbReference>
<dbReference type="InterPro" id="IPR013515">
    <property type="entry name" value="Phytochrome_cen-reg"/>
</dbReference>
<feature type="domain" description="GGDEF" evidence="7">
    <location>
        <begin position="715"/>
        <end position="853"/>
    </location>
</feature>
<dbReference type="InterPro" id="IPR001294">
    <property type="entry name" value="Phytochrome"/>
</dbReference>
<dbReference type="InterPro" id="IPR050469">
    <property type="entry name" value="Diguanylate_Cyclase"/>
</dbReference>
<keyword evidence="4" id="KW-0675">Receptor</keyword>
<dbReference type="SUPFAM" id="SSF55785">
    <property type="entry name" value="PYP-like sensor domain (PAS domain)"/>
    <property type="match status" value="2"/>
</dbReference>
<evidence type="ECO:0000313" key="8">
    <source>
        <dbReference type="EMBL" id="GGH69121.1"/>
    </source>
</evidence>
<dbReference type="InterPro" id="IPR016132">
    <property type="entry name" value="Phyto_chromo_attachment"/>
</dbReference>
<dbReference type="InterPro" id="IPR029016">
    <property type="entry name" value="GAF-like_dom_sf"/>
</dbReference>
<dbReference type="CDD" id="cd01949">
    <property type="entry name" value="GGDEF"/>
    <property type="match status" value="1"/>
</dbReference>
<evidence type="ECO:0000256" key="2">
    <source>
        <dbReference type="ARBA" id="ARBA00022606"/>
    </source>
</evidence>
<dbReference type="Pfam" id="PF13188">
    <property type="entry name" value="PAS_8"/>
    <property type="match status" value="1"/>
</dbReference>
<feature type="domain" description="Phytochrome chromophore attachment site" evidence="5">
    <location>
        <begin position="170"/>
        <end position="328"/>
    </location>
</feature>
<dbReference type="RefSeq" id="WP_172238278.1">
    <property type="nucleotide sequence ID" value="NZ_BMDD01000001.1"/>
</dbReference>
<dbReference type="InterPro" id="IPR000160">
    <property type="entry name" value="GGDEF_dom"/>
</dbReference>
<dbReference type="Pfam" id="PF08446">
    <property type="entry name" value="PAS_2"/>
    <property type="match status" value="1"/>
</dbReference>
<dbReference type="CDD" id="cd00130">
    <property type="entry name" value="PAS"/>
    <property type="match status" value="2"/>
</dbReference>
<dbReference type="InterPro" id="IPR003018">
    <property type="entry name" value="GAF"/>
</dbReference>
<dbReference type="InterPro" id="IPR043128">
    <property type="entry name" value="Rev_trsase/Diguanyl_cyclase"/>
</dbReference>
<keyword evidence="9" id="KW-1185">Reference proteome</keyword>
<gene>
    <name evidence="8" type="ORF">GCM10007362_03850</name>
</gene>
<dbReference type="PROSITE" id="PS50046">
    <property type="entry name" value="PHYTOCHROME_2"/>
    <property type="match status" value="1"/>
</dbReference>
<keyword evidence="3" id="KW-0157">Chromophore</keyword>
<dbReference type="Proteomes" id="UP000605427">
    <property type="component" value="Unassembled WGS sequence"/>
</dbReference>
<dbReference type="Pfam" id="PF00360">
    <property type="entry name" value="PHY"/>
    <property type="match status" value="1"/>
</dbReference>
<dbReference type="InterPro" id="IPR043150">
    <property type="entry name" value="Phytochrome_PHY_sf"/>
</dbReference>
<dbReference type="PANTHER" id="PTHR45138">
    <property type="entry name" value="REGULATORY COMPONENTS OF SENSORY TRANSDUCTION SYSTEM"/>
    <property type="match status" value="1"/>
</dbReference>
<evidence type="ECO:0000259" key="7">
    <source>
        <dbReference type="PROSITE" id="PS50887"/>
    </source>
</evidence>
<dbReference type="SUPFAM" id="SSF55781">
    <property type="entry name" value="GAF domain-like"/>
    <property type="match status" value="2"/>
</dbReference>
<dbReference type="NCBIfam" id="TIGR00254">
    <property type="entry name" value="GGDEF"/>
    <property type="match status" value="1"/>
</dbReference>
<dbReference type="InterPro" id="IPR035965">
    <property type="entry name" value="PAS-like_dom_sf"/>
</dbReference>
<dbReference type="Pfam" id="PF00990">
    <property type="entry name" value="GGDEF"/>
    <property type="match status" value="1"/>
</dbReference>
<dbReference type="PROSITE" id="PS50112">
    <property type="entry name" value="PAS"/>
    <property type="match status" value="1"/>
</dbReference>
<feature type="domain" description="PAS" evidence="6">
    <location>
        <begin position="60"/>
        <end position="109"/>
    </location>
</feature>
<accession>A0ABQ1ZLS1</accession>
<dbReference type="Gene3D" id="3.30.70.270">
    <property type="match status" value="1"/>
</dbReference>
<sequence>MSNANLNSENEPLNRSLITGDGFVTDEPIDLTNCDKEPIHIPGMIQPNGVLLAARRTPTGKIVQCSQNSNDLLGRTPDELLGVPLADLIGTDVMTDLVKRDLNTVASSDLQYLNLQIDVQGLPVRFTAVAHESEGLLILELELESDEDDEADNDFRWIRTFFVKLKQSANRYTASQAAAEQVKEILGYDRVMIYEFDKEWNGKVIAEAKEPQLEPFLGHHYPASDIPKQARELYLRNWLRTIVNVDYTPVQITPIVQPLTGKPLNLSLSVLRSVSPMHIEYLKNMGVCATVTISLIHDGQLWGMITCHHYSPKYVTHRIRNLCNFLGAFFSNELYQRQQLDEYQAELRLRTEASRIAKIFLGNSSPFHVVEELYASESRLLKMMDASGVAISFNDKLLLFGDTPAPAQVRELSGWMAGKAKNYMHQTSRLSLEFSPAEAYKEKASGALYVALSPGQQNYIIWFRPEVLQIVDWAGDPAKAVVRDDDGMRLSPRKSFEKWRQVVQATAFDWRTEQLNALFELRAVVDNQTKSDLQRAEEQALQNSRMLRQNEQRYLQLMEFSPVAFFTITERHIVYCNEQAAKLLGESDKEDLIGRDFLPFVLAESREPMRLLLEQLERDASALVSGSQAFVNVKCEPLQLDITLAAVSHSGKPSIMLIARKIAETIEQQSEYTSITDQLSSYMATDPLTDLPNRRAFEERLEEDWNAAAFLNNKPPIALLEIDIDDFRAYNAVHGLQGGDLCIQSVAQVLDLFGRQYKARVSRMGGGTFMLRLDGEHADRAQELAEQLRQAVVGLQMNRDEGRGAEDYVTISIGGIVTRPNRDYRFTHFMAQADRALMKAKQQGKNRVVFLEG</sequence>
<dbReference type="PRINTS" id="PR01033">
    <property type="entry name" value="PHYTOCHROME"/>
</dbReference>
<dbReference type="Gene3D" id="3.30.450.40">
    <property type="match status" value="1"/>
</dbReference>
<dbReference type="EMBL" id="BMDD01000001">
    <property type="protein sequence ID" value="GGH69121.1"/>
    <property type="molecule type" value="Genomic_DNA"/>
</dbReference>
<dbReference type="PANTHER" id="PTHR45138:SF9">
    <property type="entry name" value="DIGUANYLATE CYCLASE DGCM-RELATED"/>
    <property type="match status" value="1"/>
</dbReference>
<dbReference type="SMART" id="SM00267">
    <property type="entry name" value="GGDEF"/>
    <property type="match status" value="1"/>
</dbReference>
<keyword evidence="2" id="KW-0716">Sensory transduction</keyword>
<name>A0ABQ1ZLS1_9BACL</name>
<evidence type="ECO:0000256" key="4">
    <source>
        <dbReference type="ARBA" id="ARBA00023170"/>
    </source>
</evidence>
<comment type="caution">
    <text evidence="8">The sequence shown here is derived from an EMBL/GenBank/DDBJ whole genome shotgun (WGS) entry which is preliminary data.</text>
</comment>
<dbReference type="SMART" id="SM00091">
    <property type="entry name" value="PAS"/>
    <property type="match status" value="2"/>
</dbReference>
<dbReference type="Gene3D" id="3.30.450.270">
    <property type="match status" value="1"/>
</dbReference>
<dbReference type="PROSITE" id="PS50887">
    <property type="entry name" value="GGDEF"/>
    <property type="match status" value="1"/>
</dbReference>
<evidence type="ECO:0000259" key="5">
    <source>
        <dbReference type="PROSITE" id="PS50046"/>
    </source>
</evidence>
<protein>
    <recommendedName>
        <fullName evidence="10">Diguanylate cyclase</fullName>
    </recommendedName>
</protein>
<dbReference type="InterPro" id="IPR000014">
    <property type="entry name" value="PAS"/>
</dbReference>
<dbReference type="Gene3D" id="3.30.450.20">
    <property type="entry name" value="PAS domain"/>
    <property type="match status" value="2"/>
</dbReference>